<organism evidence="2 3">
    <name type="scientific">Phaeodactylibacter luteus</name>
    <dbReference type="NCBI Taxonomy" id="1564516"/>
    <lineage>
        <taxon>Bacteria</taxon>
        <taxon>Pseudomonadati</taxon>
        <taxon>Bacteroidota</taxon>
        <taxon>Saprospiria</taxon>
        <taxon>Saprospirales</taxon>
        <taxon>Haliscomenobacteraceae</taxon>
        <taxon>Phaeodactylibacter</taxon>
    </lineage>
</organism>
<dbReference type="GO" id="GO:0005576">
    <property type="term" value="C:extracellular region"/>
    <property type="evidence" value="ECO:0007669"/>
    <property type="project" value="TreeGrafter"/>
</dbReference>
<dbReference type="Pfam" id="PF13620">
    <property type="entry name" value="CarboxypepD_reg"/>
    <property type="match status" value="2"/>
</dbReference>
<sequence length="795" mass="85784">MKKVLLLALGIFATSAISAQLNMDLLSQVQYNTDLNDIWGWADPETGVEYAIVGLRNGVSIVSLADPENAEEVARIPGQNSTWRDMKTLGHFAYITTDQGGTTEGVTVIDLSQLPEAAPYYHWTPELEGLGLLQTCHNIYIDEFGFAYLAGCNINNGGMLILNVDTETGEPEFVAPAPNVYSHDVYTVNNHMYASEIYQGRMAIYDVADKNNIQLLGTQPTPFNFTHNIWVNDAETVAFTTDEVGNAPVAAYDITDFGNIEELDLYRPIETLGENVIPHNVHVWDDYLLISYYTDGGRVVDASRPDNLIEVGNYDTFLGGNGGFSGAWGLYPFLPSQTVLVSDINSGLYVLQPNFMRACWLEGMVTDSITGMPLNEVEVVIDSEQPNLGQTDVFGNYATGQVLSGAFEVTYAKPGYRSKTITVELNNGELTEADVELAPLQSYAISGTTIRSADGSPVPGAIVVAQNELFTFTATTGPNGTFNFSNVTEGEYAVYAGAWGYLHGVIEEVQLNGNASLTIELEDGYQDDFVFDLGWASTGNASSGDWVLGAPVGTEYQGVASHPGADVPDDLGNACYSTGNGGGGAGNDDVDGGNVILTSPVMDLSGYDMPVLSLRYWFYNAGGQPGSTPNDELRIAISNGVEEAEILTVTQSISLWRTLQDIPLNEVIALTDNMRLIITTGDDAEGHIVEAGIDQVLITEEGTPNRTNDFTADTWLAVFPNPTASAFHLDLSWPEDASRAEALVFNQLGQLVERIALEQGVAPQAIGVAYAPGLYQVQLVVDGQPYRAVRAVKAK</sequence>
<gene>
    <name evidence="2" type="ORF">FRY97_02490</name>
</gene>
<evidence type="ECO:0000256" key="1">
    <source>
        <dbReference type="SAM" id="SignalP"/>
    </source>
</evidence>
<dbReference type="SUPFAM" id="SSF49464">
    <property type="entry name" value="Carboxypeptidase regulatory domain-like"/>
    <property type="match status" value="1"/>
</dbReference>
<dbReference type="InterPro" id="IPR013784">
    <property type="entry name" value="Carb-bd-like_fold"/>
</dbReference>
<dbReference type="RefSeq" id="WP_147165842.1">
    <property type="nucleotide sequence ID" value="NZ_VOOR01000003.1"/>
</dbReference>
<feature type="chain" id="PRO_5022827297" evidence="1">
    <location>
        <begin position="20"/>
        <end position="795"/>
    </location>
</feature>
<dbReference type="OrthoDB" id="9815940at2"/>
<evidence type="ECO:0000313" key="3">
    <source>
        <dbReference type="Proteomes" id="UP000321580"/>
    </source>
</evidence>
<dbReference type="SUPFAM" id="SSF51004">
    <property type="entry name" value="C-terminal (heme d1) domain of cytochrome cd1-nitrite reductase"/>
    <property type="match status" value="1"/>
</dbReference>
<evidence type="ECO:0000313" key="2">
    <source>
        <dbReference type="EMBL" id="TXB68955.1"/>
    </source>
</evidence>
<dbReference type="NCBIfam" id="TIGR04312">
    <property type="entry name" value="choice_anch_B"/>
    <property type="match status" value="1"/>
</dbReference>
<dbReference type="Gene3D" id="2.60.40.1120">
    <property type="entry name" value="Carboxypeptidase-like, regulatory domain"/>
    <property type="match status" value="2"/>
</dbReference>
<dbReference type="PANTHER" id="PTHR38787:SF3">
    <property type="entry name" value="REGULATORY P DOMAIN-CONTAINING PROTEIN"/>
    <property type="match status" value="1"/>
</dbReference>
<name>A0A5C6S3A9_9BACT</name>
<dbReference type="SUPFAM" id="SSF49452">
    <property type="entry name" value="Starch-binding domain-like"/>
    <property type="match status" value="1"/>
</dbReference>
<feature type="signal peptide" evidence="1">
    <location>
        <begin position="1"/>
        <end position="19"/>
    </location>
</feature>
<keyword evidence="1" id="KW-0732">Signal</keyword>
<dbReference type="PANTHER" id="PTHR38787">
    <property type="entry name" value="REGULATORY P DOMAIN-CONTAINING PROTEIN"/>
    <property type="match status" value="1"/>
</dbReference>
<accession>A0A5C6S3A9</accession>
<keyword evidence="3" id="KW-1185">Reference proteome</keyword>
<reference evidence="2 3" key="1">
    <citation type="submission" date="2019-08" db="EMBL/GenBank/DDBJ databases">
        <title>Genome of Phaeodactylibacter luteus.</title>
        <authorList>
            <person name="Bowman J.P."/>
        </authorList>
    </citation>
    <scope>NUCLEOTIDE SEQUENCE [LARGE SCALE GENOMIC DNA]</scope>
    <source>
        <strain evidence="2 3">KCTC 42180</strain>
    </source>
</reference>
<proteinExistence type="predicted"/>
<dbReference type="AlphaFoldDB" id="A0A5C6S3A9"/>
<dbReference type="InterPro" id="IPR027589">
    <property type="entry name" value="Choice_anch_B"/>
</dbReference>
<dbReference type="EMBL" id="VOOR01000003">
    <property type="protein sequence ID" value="TXB68955.1"/>
    <property type="molecule type" value="Genomic_DNA"/>
</dbReference>
<dbReference type="Proteomes" id="UP000321580">
    <property type="component" value="Unassembled WGS sequence"/>
</dbReference>
<dbReference type="InterPro" id="IPR008969">
    <property type="entry name" value="CarboxyPept-like_regulatory"/>
</dbReference>
<dbReference type="InterPro" id="IPR011048">
    <property type="entry name" value="Haem_d1_sf"/>
</dbReference>
<comment type="caution">
    <text evidence="2">The sequence shown here is derived from an EMBL/GenBank/DDBJ whole genome shotgun (WGS) entry which is preliminary data.</text>
</comment>
<dbReference type="GO" id="GO:0030246">
    <property type="term" value="F:carbohydrate binding"/>
    <property type="evidence" value="ECO:0007669"/>
    <property type="project" value="InterPro"/>
</dbReference>
<protein>
    <submittedName>
        <fullName evidence="2">Choice-of-anchor B family protein</fullName>
    </submittedName>
</protein>